<proteinExistence type="predicted"/>
<dbReference type="EMBL" id="PEBJ01000001">
    <property type="protein sequence ID" value="PJM77578.1"/>
    <property type="molecule type" value="Genomic_DNA"/>
</dbReference>
<evidence type="ECO:0000259" key="1">
    <source>
        <dbReference type="Pfam" id="PF18082"/>
    </source>
</evidence>
<evidence type="ECO:0000313" key="3">
    <source>
        <dbReference type="EMBL" id="PJM77578.1"/>
    </source>
</evidence>
<feature type="domain" description="N-acyltransferase N-terminal" evidence="1">
    <location>
        <begin position="15"/>
        <end position="137"/>
    </location>
</feature>
<dbReference type="InterPro" id="IPR041273">
    <property type="entry name" value="NAT_N"/>
</dbReference>
<dbReference type="Gene3D" id="3.40.630.120">
    <property type="match status" value="1"/>
</dbReference>
<evidence type="ECO:0000313" key="4">
    <source>
        <dbReference type="Proteomes" id="UP000229239"/>
    </source>
</evidence>
<name>A0A2M9HL90_9BIFI</name>
<dbReference type="AlphaFoldDB" id="A0A2M9HL90"/>
<feature type="domain" description="GNAT-like C-terminal" evidence="2">
    <location>
        <begin position="140"/>
        <end position="287"/>
    </location>
</feature>
<accession>A0A2M9HL90</accession>
<evidence type="ECO:0000259" key="2">
    <source>
        <dbReference type="Pfam" id="PF18164"/>
    </source>
</evidence>
<sequence length="288" mass="32651">MHGDDADGTELTVMQVAKRIGMAEPVIDVLRQIQESGETLAPEGNAAVRGLTDPSQRVASWRALKSTLGDDQDGFRMLYWMLYAAGRYTFPTYARMGIPATVFDDTMGCFSRFVDEHQVSYGKYGFDRDFWTYRELSARLFRLGTLEFELAYEADDVPAIAGMPRIINIHIPSNASLDPEHCDASIASSRDFLASFFPNWAGLPYWCESWLLSPALNQLLPERSHILAFQHRFDICETNPDADDWREWVFQRNNAPIAELPERTSLQRNMKRFLLAGGKVGIGIGRLR</sequence>
<comment type="caution">
    <text evidence="3">The sequence shown here is derived from an EMBL/GenBank/DDBJ whole genome shotgun (WGS) entry which is preliminary data.</text>
</comment>
<dbReference type="Proteomes" id="UP000229239">
    <property type="component" value="Unassembled WGS sequence"/>
</dbReference>
<reference evidence="4" key="1">
    <citation type="submission" date="2017-10" db="EMBL/GenBank/DDBJ databases">
        <title>Draft genome sequences of strains TRE 1, TRE 9, TRE H and TRI 7, isolated from tamarins, belonging to four potential novel Bifidobacterium species.</title>
        <authorList>
            <person name="Mattarelli P."/>
            <person name="Modesto M."/>
            <person name="Puglisi E."/>
            <person name="Morelli L."/>
            <person name="Bonetti A."/>
            <person name="Spezio C."/>
            <person name="Sandri C."/>
        </authorList>
    </citation>
    <scope>NUCLEOTIDE SEQUENCE [LARGE SCALE GENOMIC DNA]</scope>
    <source>
        <strain evidence="4">TREH</strain>
    </source>
</reference>
<gene>
    <name evidence="3" type="ORF">CSQ86_00290</name>
</gene>
<protein>
    <recommendedName>
        <fullName evidence="5">Acyltransferase</fullName>
    </recommendedName>
</protein>
<dbReference type="InterPro" id="IPR041644">
    <property type="entry name" value="GNAT_C"/>
</dbReference>
<dbReference type="RefSeq" id="WP_100493187.1">
    <property type="nucleotide sequence ID" value="NZ_PEBJ01000001.1"/>
</dbReference>
<dbReference type="Pfam" id="PF18164">
    <property type="entry name" value="GNAT_C"/>
    <property type="match status" value="1"/>
</dbReference>
<dbReference type="Pfam" id="PF18082">
    <property type="entry name" value="NAT_N"/>
    <property type="match status" value="1"/>
</dbReference>
<keyword evidence="4" id="KW-1185">Reference proteome</keyword>
<evidence type="ECO:0008006" key="5">
    <source>
        <dbReference type="Google" id="ProtNLM"/>
    </source>
</evidence>
<organism evidence="3 4">
    <name type="scientific">Bifidobacterium felsineum</name>
    <dbReference type="NCBI Taxonomy" id="2045440"/>
    <lineage>
        <taxon>Bacteria</taxon>
        <taxon>Bacillati</taxon>
        <taxon>Actinomycetota</taxon>
        <taxon>Actinomycetes</taxon>
        <taxon>Bifidobacteriales</taxon>
        <taxon>Bifidobacteriaceae</taxon>
        <taxon>Bifidobacterium</taxon>
    </lineage>
</organism>